<proteinExistence type="predicted"/>
<evidence type="ECO:0000313" key="3">
    <source>
        <dbReference type="EMBL" id="CAF4008410.1"/>
    </source>
</evidence>
<dbReference type="SUPFAM" id="SSF53474">
    <property type="entry name" value="alpha/beta-Hydrolases"/>
    <property type="match status" value="1"/>
</dbReference>
<dbReference type="Gene3D" id="3.40.50.1820">
    <property type="entry name" value="alpha/beta hydrolase"/>
    <property type="match status" value="1"/>
</dbReference>
<evidence type="ECO:0000313" key="5">
    <source>
        <dbReference type="Proteomes" id="UP000663866"/>
    </source>
</evidence>
<dbReference type="EMBL" id="CAJOBG010002460">
    <property type="protein sequence ID" value="CAF4008410.1"/>
    <property type="molecule type" value="Genomic_DNA"/>
</dbReference>
<gene>
    <name evidence="3" type="ORF">OVN521_LOCUS15470</name>
    <name evidence="2" type="ORF">WKI299_LOCUS35698</name>
</gene>
<dbReference type="Pfam" id="PF00135">
    <property type="entry name" value="COesterase"/>
    <property type="match status" value="1"/>
</dbReference>
<dbReference type="InterPro" id="IPR002018">
    <property type="entry name" value="CarbesteraseB"/>
</dbReference>
<evidence type="ECO:0000313" key="2">
    <source>
        <dbReference type="EMBL" id="CAF2224554.1"/>
    </source>
</evidence>
<comment type="caution">
    <text evidence="2">The sequence shown here is derived from an EMBL/GenBank/DDBJ whole genome shotgun (WGS) entry which is preliminary data.</text>
</comment>
<organism evidence="2 4">
    <name type="scientific">Rotaria magnacalcarata</name>
    <dbReference type="NCBI Taxonomy" id="392030"/>
    <lineage>
        <taxon>Eukaryota</taxon>
        <taxon>Metazoa</taxon>
        <taxon>Spiralia</taxon>
        <taxon>Gnathifera</taxon>
        <taxon>Rotifera</taxon>
        <taxon>Eurotatoria</taxon>
        <taxon>Bdelloidea</taxon>
        <taxon>Philodinida</taxon>
        <taxon>Philodinidae</taxon>
        <taxon>Rotaria</taxon>
    </lineage>
</organism>
<accession>A0A817A3D1</accession>
<dbReference type="Proteomes" id="UP000663866">
    <property type="component" value="Unassembled WGS sequence"/>
</dbReference>
<dbReference type="InterPro" id="IPR029058">
    <property type="entry name" value="AB_hydrolase_fold"/>
</dbReference>
<dbReference type="AlphaFoldDB" id="A0A817A3D1"/>
<sequence>MNLKLPRLIEKPVPSPVAKTEAVAHIQVDADTKEQRHGDNGPILIVDSAGAQSTALYYGTSGMQSFFQAAIIQSSPMSLPFRTYTEYITRTVLLAEQLKCAVSDIVCFRKVSYQDIIAAQLVVTDMITSLNVLFFFEPWVPVIDNIIVQDQLVKMISNTSFTLKPLIIGTVTDESLSFLYGLFRRPVSVFEYAEILFGLFGNNFFKVVEHFPPDEVNDQRPLLACLFIQWTFTCSSRLFARKAPIAYTYVFTYPPITNGASNSSVFQWHVCHGDELYFLFEALWANLTDAGRRLSTDFANYWTNYAKSQDPNQPLQVPLI</sequence>
<protein>
    <recommendedName>
        <fullName evidence="1">Carboxylesterase type B domain-containing protein</fullName>
    </recommendedName>
</protein>
<dbReference type="PANTHER" id="PTHR45570">
    <property type="entry name" value="CARBOXYLIC ESTER HYDROLASE"/>
    <property type="match status" value="1"/>
</dbReference>
<dbReference type="EMBL" id="CAJNRF010017159">
    <property type="protein sequence ID" value="CAF2224554.1"/>
    <property type="molecule type" value="Genomic_DNA"/>
</dbReference>
<dbReference type="PANTHER" id="PTHR45570:SF1">
    <property type="entry name" value="CARBOXYLIC ESTER HYDROLASE"/>
    <property type="match status" value="1"/>
</dbReference>
<evidence type="ECO:0000259" key="1">
    <source>
        <dbReference type="Pfam" id="PF00135"/>
    </source>
</evidence>
<evidence type="ECO:0000313" key="4">
    <source>
        <dbReference type="Proteomes" id="UP000663856"/>
    </source>
</evidence>
<dbReference type="Proteomes" id="UP000663856">
    <property type="component" value="Unassembled WGS sequence"/>
</dbReference>
<name>A0A817A3D1_9BILA</name>
<reference evidence="2" key="1">
    <citation type="submission" date="2021-02" db="EMBL/GenBank/DDBJ databases">
        <authorList>
            <person name="Nowell W R."/>
        </authorList>
    </citation>
    <scope>NUCLEOTIDE SEQUENCE</scope>
</reference>
<feature type="domain" description="Carboxylesterase type B" evidence="1">
    <location>
        <begin position="45"/>
        <end position="313"/>
    </location>
</feature>
<keyword evidence="5" id="KW-1185">Reference proteome</keyword>